<reference evidence="3" key="1">
    <citation type="submission" date="2016-10" db="EMBL/GenBank/DDBJ databases">
        <authorList>
            <person name="Varghese N."/>
            <person name="Submissions S."/>
        </authorList>
    </citation>
    <scope>NUCLEOTIDE SEQUENCE [LARGE SCALE GENOMIC DNA]</scope>
    <source>
        <strain evidence="3">DSM 28881</strain>
    </source>
</reference>
<protein>
    <recommendedName>
        <fullName evidence="4">DUF3137 domain-containing protein</fullName>
    </recommendedName>
</protein>
<dbReference type="AlphaFoldDB" id="A0A1I3R1T8"/>
<dbReference type="STRING" id="1144750.SAMN05443431_10762"/>
<evidence type="ECO:0000256" key="1">
    <source>
        <dbReference type="SAM" id="Phobius"/>
    </source>
</evidence>
<organism evidence="2 3">
    <name type="scientific">Olleya namhaensis</name>
    <dbReference type="NCBI Taxonomy" id="1144750"/>
    <lineage>
        <taxon>Bacteria</taxon>
        <taxon>Pseudomonadati</taxon>
        <taxon>Bacteroidota</taxon>
        <taxon>Flavobacteriia</taxon>
        <taxon>Flavobacteriales</taxon>
        <taxon>Flavobacteriaceae</taxon>
    </lineage>
</organism>
<keyword evidence="1" id="KW-1133">Transmembrane helix</keyword>
<sequence>MIKKALLMDGKQFAKNKQIRAKRPSEYWLLFLKHHVISVKESWFHFYYLVFLIPVIIFLFIIFTEIGLQYIVPIIIGSFVLSLSVFSYFNIYRNNAYVPVSAYNELAKFIISIKGDVYRNLIGLRINAGVIESKKNAIYPKRLGLKYINGVKYKPFEIERFKANFTLKDGSVCVVSMHQIVLRVITTKRRSSGKTKTKMKRKHKFFYQLTLKLKKSDYKIISPNALLHLPGNDKLFEVVIKNDEDFCWVKIKTKKKLYKAESHMKYLSKIDDSIFTQMMKHLINNKIIENRGASQFIKKLN</sequence>
<keyword evidence="1" id="KW-0472">Membrane</keyword>
<proteinExistence type="predicted"/>
<feature type="transmembrane region" description="Helical" evidence="1">
    <location>
        <begin position="46"/>
        <end position="64"/>
    </location>
</feature>
<evidence type="ECO:0008006" key="4">
    <source>
        <dbReference type="Google" id="ProtNLM"/>
    </source>
</evidence>
<dbReference type="EMBL" id="FORM01000007">
    <property type="protein sequence ID" value="SFJ40000.1"/>
    <property type="molecule type" value="Genomic_DNA"/>
</dbReference>
<keyword evidence="3" id="KW-1185">Reference proteome</keyword>
<name>A0A1I3R1T8_9FLAO</name>
<evidence type="ECO:0000313" key="3">
    <source>
        <dbReference type="Proteomes" id="UP000199559"/>
    </source>
</evidence>
<dbReference type="Proteomes" id="UP000199559">
    <property type="component" value="Unassembled WGS sequence"/>
</dbReference>
<keyword evidence="1" id="KW-0812">Transmembrane</keyword>
<dbReference type="RefSeq" id="WP_090840791.1">
    <property type="nucleotide sequence ID" value="NZ_FORM01000007.1"/>
</dbReference>
<gene>
    <name evidence="2" type="ORF">SAMN05443431_10762</name>
</gene>
<feature type="transmembrane region" description="Helical" evidence="1">
    <location>
        <begin position="70"/>
        <end position="89"/>
    </location>
</feature>
<accession>A0A1I3R1T8</accession>
<evidence type="ECO:0000313" key="2">
    <source>
        <dbReference type="EMBL" id="SFJ40000.1"/>
    </source>
</evidence>